<dbReference type="Proteomes" id="UP001295444">
    <property type="component" value="Chromosome 05"/>
</dbReference>
<dbReference type="EMBL" id="OW240916">
    <property type="protein sequence ID" value="CAH2292375.1"/>
    <property type="molecule type" value="Genomic_DNA"/>
</dbReference>
<proteinExistence type="predicted"/>
<organism evidence="1 2">
    <name type="scientific">Pelobates cultripes</name>
    <name type="common">Western spadefoot toad</name>
    <dbReference type="NCBI Taxonomy" id="61616"/>
    <lineage>
        <taxon>Eukaryota</taxon>
        <taxon>Metazoa</taxon>
        <taxon>Chordata</taxon>
        <taxon>Craniata</taxon>
        <taxon>Vertebrata</taxon>
        <taxon>Euteleostomi</taxon>
        <taxon>Amphibia</taxon>
        <taxon>Batrachia</taxon>
        <taxon>Anura</taxon>
        <taxon>Pelobatoidea</taxon>
        <taxon>Pelobatidae</taxon>
        <taxon>Pelobates</taxon>
    </lineage>
</organism>
<dbReference type="AlphaFoldDB" id="A0AAD1W881"/>
<accession>A0AAD1W881</accession>
<gene>
    <name evidence="1" type="ORF">PECUL_23A019863</name>
</gene>
<evidence type="ECO:0000313" key="2">
    <source>
        <dbReference type="Proteomes" id="UP001295444"/>
    </source>
</evidence>
<evidence type="ECO:0000313" key="1">
    <source>
        <dbReference type="EMBL" id="CAH2292375.1"/>
    </source>
</evidence>
<name>A0AAD1W881_PELCU</name>
<keyword evidence="2" id="KW-1185">Reference proteome</keyword>
<protein>
    <submittedName>
        <fullName evidence="1">Uncharacterized protein</fullName>
    </submittedName>
</protein>
<reference evidence="1" key="1">
    <citation type="submission" date="2022-03" db="EMBL/GenBank/DDBJ databases">
        <authorList>
            <person name="Alioto T."/>
            <person name="Alioto T."/>
            <person name="Gomez Garrido J."/>
        </authorList>
    </citation>
    <scope>NUCLEOTIDE SEQUENCE</scope>
</reference>
<sequence length="172" mass="20021">MAEANTFAIVKFIDEDDAPGIILLSWLATDYSTCYYPESKTDQMRERLIKDDLHLLWPEVILKKQRKPQAWTLNLTSVRKENQESNCIASWRRAPARENRKWADVLQWVADITGRLEKIEERLEAIAQIHVPIAEEDDTYIFSLLALKSLDYFQKLVDALKTSKSLKNKLVI</sequence>